<protein>
    <submittedName>
        <fullName evidence="1">Uncharacterized protein</fullName>
    </submittedName>
</protein>
<reference evidence="1" key="1">
    <citation type="submission" date="2022-11" db="EMBL/GenBank/DDBJ databases">
        <title>High-quality draft genome sequence of Galbibacter sp. strain CMA-7.</title>
        <authorList>
            <person name="Wei L."/>
            <person name="Dong C."/>
            <person name="Shao Z."/>
        </authorList>
    </citation>
    <scope>NUCLEOTIDE SEQUENCE</scope>
    <source>
        <strain evidence="1">CMA-7</strain>
    </source>
</reference>
<proteinExistence type="predicted"/>
<dbReference type="EMBL" id="JAPMUA010000007">
    <property type="protein sequence ID" value="MDG3587418.1"/>
    <property type="molecule type" value="Genomic_DNA"/>
</dbReference>
<comment type="caution">
    <text evidence="1">The sequence shown here is derived from an EMBL/GenBank/DDBJ whole genome shotgun (WGS) entry which is preliminary data.</text>
</comment>
<keyword evidence="2" id="KW-1185">Reference proteome</keyword>
<dbReference type="Proteomes" id="UP001153642">
    <property type="component" value="Unassembled WGS sequence"/>
</dbReference>
<gene>
    <name evidence="1" type="ORF">OSR52_16255</name>
</gene>
<accession>A0ABT6FVW4</accession>
<name>A0ABT6FVW4_9FLAO</name>
<sequence>MSALSFKIDKVKLDTQQKTILWNGDRIPIHGHMVCSGMSNRFMVYFVDRKYAFIPSIYMPHQRLVVKFVYFEEIHDYFYLADTKETIYGYYNTECPELNCITVNQPIRELCY</sequence>
<dbReference type="RefSeq" id="WP_277901348.1">
    <property type="nucleotide sequence ID" value="NZ_JAPMUA010000007.1"/>
</dbReference>
<organism evidence="1 2">
    <name type="scientific">Galbibacter pacificus</name>
    <dbReference type="NCBI Taxonomy" id="2996052"/>
    <lineage>
        <taxon>Bacteria</taxon>
        <taxon>Pseudomonadati</taxon>
        <taxon>Bacteroidota</taxon>
        <taxon>Flavobacteriia</taxon>
        <taxon>Flavobacteriales</taxon>
        <taxon>Flavobacteriaceae</taxon>
        <taxon>Galbibacter</taxon>
    </lineage>
</organism>
<evidence type="ECO:0000313" key="1">
    <source>
        <dbReference type="EMBL" id="MDG3587418.1"/>
    </source>
</evidence>
<evidence type="ECO:0000313" key="2">
    <source>
        <dbReference type="Proteomes" id="UP001153642"/>
    </source>
</evidence>